<comment type="similarity">
    <text evidence="9">In the C-terminal section; belongs to the NRP synthetase family.</text>
</comment>
<feature type="compositionally biased region" description="Basic and acidic residues" evidence="11">
    <location>
        <begin position="1755"/>
        <end position="1766"/>
    </location>
</feature>
<accession>A0A365XP83</accession>
<dbReference type="Gene3D" id="3.30.559.30">
    <property type="entry name" value="Nonribosomal peptide synthetase, condensation domain"/>
    <property type="match status" value="1"/>
</dbReference>
<keyword evidence="8" id="KW-0175">Coiled coil</keyword>
<dbReference type="Pfam" id="PF22621">
    <property type="entry name" value="CurL-like_PKS_C"/>
    <property type="match status" value="1"/>
</dbReference>
<dbReference type="Gene3D" id="3.40.366.10">
    <property type="entry name" value="Malonyl-Coenzyme A Acyl Carrier Protein, domain 2"/>
    <property type="match status" value="1"/>
</dbReference>
<dbReference type="InterPro" id="IPR016039">
    <property type="entry name" value="Thiolase-like"/>
</dbReference>
<dbReference type="InterPro" id="IPR006162">
    <property type="entry name" value="Ppantetheine_attach_site"/>
</dbReference>
<gene>
    <name evidence="14" type="ORF">DF182_32005</name>
</gene>
<dbReference type="Pfam" id="PF13193">
    <property type="entry name" value="AMP-binding_C"/>
    <property type="match status" value="2"/>
</dbReference>
<evidence type="ECO:0000256" key="11">
    <source>
        <dbReference type="SAM" id="MobiDB-lite"/>
    </source>
</evidence>
<dbReference type="InterPro" id="IPR014043">
    <property type="entry name" value="Acyl_transferase_dom"/>
</dbReference>
<dbReference type="SMART" id="SM00827">
    <property type="entry name" value="PKS_AT"/>
    <property type="match status" value="1"/>
</dbReference>
<dbReference type="GO" id="GO:0031177">
    <property type="term" value="F:phosphopantetheine binding"/>
    <property type="evidence" value="ECO:0007669"/>
    <property type="project" value="InterPro"/>
</dbReference>
<dbReference type="Pfam" id="PF02801">
    <property type="entry name" value="Ketoacyl-synt_C"/>
    <property type="match status" value="1"/>
</dbReference>
<dbReference type="PROSITE" id="PS00606">
    <property type="entry name" value="KS3_1"/>
    <property type="match status" value="1"/>
</dbReference>
<dbReference type="FunFam" id="3.40.47.10:FF:000019">
    <property type="entry name" value="Polyketide synthase type I"/>
    <property type="match status" value="1"/>
</dbReference>
<dbReference type="RefSeq" id="WP_113619973.1">
    <property type="nucleotide sequence ID" value="NZ_QFFJ01000003.1"/>
</dbReference>
<dbReference type="GO" id="GO:0004315">
    <property type="term" value="F:3-oxoacyl-[acyl-carrier-protein] synthase activity"/>
    <property type="evidence" value="ECO:0007669"/>
    <property type="project" value="InterPro"/>
</dbReference>
<dbReference type="Proteomes" id="UP000253410">
    <property type="component" value="Unassembled WGS sequence"/>
</dbReference>
<dbReference type="PROSITE" id="PS00455">
    <property type="entry name" value="AMP_BINDING"/>
    <property type="match status" value="2"/>
</dbReference>
<evidence type="ECO:0000259" key="13">
    <source>
        <dbReference type="PROSITE" id="PS52004"/>
    </source>
</evidence>
<evidence type="ECO:0008006" key="16">
    <source>
        <dbReference type="Google" id="ProtNLM"/>
    </source>
</evidence>
<comment type="function">
    <text evidence="10">Involved in production of the polyketide antibiotic thailandamide.</text>
</comment>
<dbReference type="Pfam" id="PF00501">
    <property type="entry name" value="AMP-binding"/>
    <property type="match status" value="2"/>
</dbReference>
<dbReference type="InterPro" id="IPR042099">
    <property type="entry name" value="ANL_N_sf"/>
</dbReference>
<feature type="domain" description="Ketosynthase family 3 (KS3)" evidence="13">
    <location>
        <begin position="680"/>
        <end position="1106"/>
    </location>
</feature>
<name>A0A365XP83_9BACT</name>
<dbReference type="Pfam" id="PF00698">
    <property type="entry name" value="Acyl_transf_1"/>
    <property type="match status" value="1"/>
</dbReference>
<evidence type="ECO:0000256" key="8">
    <source>
        <dbReference type="ARBA" id="ARBA00023054"/>
    </source>
</evidence>
<comment type="cofactor">
    <cofactor evidence="1">
        <name>pantetheine 4'-phosphate</name>
        <dbReference type="ChEBI" id="CHEBI:47942"/>
    </cofactor>
</comment>
<dbReference type="InterPro" id="IPR014030">
    <property type="entry name" value="Ketoacyl_synth_N"/>
</dbReference>
<dbReference type="PROSITE" id="PS52004">
    <property type="entry name" value="KS3_2"/>
    <property type="match status" value="1"/>
</dbReference>
<keyword evidence="7" id="KW-0808">Transferase</keyword>
<comment type="caution">
    <text evidence="14">The sequence shown here is derived from an EMBL/GenBank/DDBJ whole genome shotgun (WGS) entry which is preliminary data.</text>
</comment>
<dbReference type="Gene3D" id="3.40.50.980">
    <property type="match status" value="2"/>
</dbReference>
<dbReference type="FunFam" id="3.30.300.30:FF:000010">
    <property type="entry name" value="Enterobactin synthetase component F"/>
    <property type="match status" value="1"/>
</dbReference>
<dbReference type="SUPFAM" id="SSF47336">
    <property type="entry name" value="ACP-like"/>
    <property type="match status" value="3"/>
</dbReference>
<evidence type="ECO:0000313" key="15">
    <source>
        <dbReference type="Proteomes" id="UP000253410"/>
    </source>
</evidence>
<evidence type="ECO:0000256" key="1">
    <source>
        <dbReference type="ARBA" id="ARBA00001957"/>
    </source>
</evidence>
<dbReference type="InterPro" id="IPR010071">
    <property type="entry name" value="AA_adenyl_dom"/>
</dbReference>
<keyword evidence="4" id="KW-0596">Phosphopantetheine</keyword>
<evidence type="ECO:0000259" key="12">
    <source>
        <dbReference type="PROSITE" id="PS50075"/>
    </source>
</evidence>
<dbReference type="FunFam" id="3.40.50.980:FF:000001">
    <property type="entry name" value="Non-ribosomal peptide synthetase"/>
    <property type="match status" value="1"/>
</dbReference>
<dbReference type="InterPro" id="IPR001227">
    <property type="entry name" value="Ac_transferase_dom_sf"/>
</dbReference>
<dbReference type="PANTHER" id="PTHR43775:SF51">
    <property type="entry name" value="INACTIVE PHENOLPHTHIOCEROL SYNTHESIS POLYKETIDE SYNTHASE TYPE I PKS1-RELATED"/>
    <property type="match status" value="1"/>
</dbReference>
<evidence type="ECO:0000256" key="6">
    <source>
        <dbReference type="ARBA" id="ARBA00022553"/>
    </source>
</evidence>
<dbReference type="SUPFAM" id="SSF53901">
    <property type="entry name" value="Thiolase-like"/>
    <property type="match status" value="1"/>
</dbReference>
<dbReference type="SMART" id="SM00823">
    <property type="entry name" value="PKS_PP"/>
    <property type="match status" value="3"/>
</dbReference>
<proteinExistence type="inferred from homology"/>
<dbReference type="Pfam" id="PF00668">
    <property type="entry name" value="Condensation"/>
    <property type="match status" value="1"/>
</dbReference>
<dbReference type="SMART" id="SM00825">
    <property type="entry name" value="PKS_KS"/>
    <property type="match status" value="1"/>
</dbReference>
<dbReference type="InterPro" id="IPR009081">
    <property type="entry name" value="PP-bd_ACP"/>
</dbReference>
<dbReference type="SUPFAM" id="SSF52777">
    <property type="entry name" value="CoA-dependent acyltransferases"/>
    <property type="match status" value="2"/>
</dbReference>
<dbReference type="SUPFAM" id="SSF52151">
    <property type="entry name" value="FabD/lysophospholipase-like"/>
    <property type="match status" value="1"/>
</dbReference>
<organism evidence="14 15">
    <name type="scientific">Chitinophaga flava</name>
    <dbReference type="NCBI Taxonomy" id="2259036"/>
    <lineage>
        <taxon>Bacteria</taxon>
        <taxon>Pseudomonadati</taxon>
        <taxon>Bacteroidota</taxon>
        <taxon>Chitinophagia</taxon>
        <taxon>Chitinophagales</taxon>
        <taxon>Chitinophagaceae</taxon>
        <taxon>Chitinophaga</taxon>
    </lineage>
</organism>
<comment type="similarity">
    <text evidence="3">Belongs to the ATP-dependent AMP-binding enzyme family.</text>
</comment>
<dbReference type="GO" id="GO:0006633">
    <property type="term" value="P:fatty acid biosynthetic process"/>
    <property type="evidence" value="ECO:0007669"/>
    <property type="project" value="InterPro"/>
</dbReference>
<dbReference type="InterPro" id="IPR045851">
    <property type="entry name" value="AMP-bd_C_sf"/>
</dbReference>
<dbReference type="InterPro" id="IPR016036">
    <property type="entry name" value="Malonyl_transacylase_ACP-bd"/>
</dbReference>
<dbReference type="FunFam" id="3.40.50.12780:FF:000012">
    <property type="entry name" value="Non-ribosomal peptide synthetase"/>
    <property type="match status" value="1"/>
</dbReference>
<evidence type="ECO:0000256" key="4">
    <source>
        <dbReference type="ARBA" id="ARBA00022450"/>
    </source>
</evidence>
<evidence type="ECO:0000256" key="5">
    <source>
        <dbReference type="ARBA" id="ARBA00022490"/>
    </source>
</evidence>
<evidence type="ECO:0000256" key="7">
    <source>
        <dbReference type="ARBA" id="ARBA00022679"/>
    </source>
</evidence>
<feature type="domain" description="Carrier" evidence="12">
    <location>
        <begin position="585"/>
        <end position="663"/>
    </location>
</feature>
<dbReference type="Pfam" id="PF00550">
    <property type="entry name" value="PP-binding"/>
    <property type="match status" value="3"/>
</dbReference>
<reference evidence="14 15" key="1">
    <citation type="submission" date="2018-05" db="EMBL/GenBank/DDBJ databases">
        <title>Chitinophaga sp. K3CV102501T nov., isolated from isolated from a monsoon evergreen broad-leaved forest soil.</title>
        <authorList>
            <person name="Lv Y."/>
        </authorList>
    </citation>
    <scope>NUCLEOTIDE SEQUENCE [LARGE SCALE GENOMIC DNA]</scope>
    <source>
        <strain evidence="14 15">GDMCC 1.1325</strain>
    </source>
</reference>
<dbReference type="Gene3D" id="2.30.38.10">
    <property type="entry name" value="Luciferase, Domain 3"/>
    <property type="match status" value="1"/>
</dbReference>
<dbReference type="InterPro" id="IPR036736">
    <property type="entry name" value="ACP-like_sf"/>
</dbReference>
<feature type="region of interest" description="Disordered" evidence="11">
    <location>
        <begin position="1750"/>
        <end position="1775"/>
    </location>
</feature>
<keyword evidence="15" id="KW-1185">Reference proteome</keyword>
<dbReference type="NCBIfam" id="TIGR01733">
    <property type="entry name" value="AA-adenyl-dom"/>
    <property type="match status" value="1"/>
</dbReference>
<dbReference type="SUPFAM" id="SSF56801">
    <property type="entry name" value="Acetyl-CoA synthetase-like"/>
    <property type="match status" value="2"/>
</dbReference>
<dbReference type="GO" id="GO:0044550">
    <property type="term" value="P:secondary metabolite biosynthetic process"/>
    <property type="evidence" value="ECO:0007669"/>
    <property type="project" value="UniProtKB-ARBA"/>
</dbReference>
<dbReference type="InterPro" id="IPR018201">
    <property type="entry name" value="Ketoacyl_synth_AS"/>
</dbReference>
<evidence type="ECO:0000256" key="9">
    <source>
        <dbReference type="ARBA" id="ARBA00029443"/>
    </source>
</evidence>
<feature type="domain" description="Carrier" evidence="12">
    <location>
        <begin position="1591"/>
        <end position="1666"/>
    </location>
</feature>
<comment type="subcellular location">
    <subcellularLocation>
        <location evidence="2">Cytoplasm</location>
    </subcellularLocation>
</comment>
<dbReference type="InterPro" id="IPR025110">
    <property type="entry name" value="AMP-bd_C"/>
</dbReference>
<dbReference type="InterPro" id="IPR023213">
    <property type="entry name" value="CAT-like_dom_sf"/>
</dbReference>
<evidence type="ECO:0000256" key="3">
    <source>
        <dbReference type="ARBA" id="ARBA00006432"/>
    </source>
</evidence>
<evidence type="ECO:0000313" key="14">
    <source>
        <dbReference type="EMBL" id="RBL88146.1"/>
    </source>
</evidence>
<dbReference type="InterPro" id="IPR020806">
    <property type="entry name" value="PKS_PP-bd"/>
</dbReference>
<dbReference type="InterPro" id="IPR020841">
    <property type="entry name" value="PKS_Beta-ketoAc_synthase_dom"/>
</dbReference>
<dbReference type="SUPFAM" id="SSF55048">
    <property type="entry name" value="Probable ACP-binding domain of malonyl-CoA ACP transacylase"/>
    <property type="match status" value="1"/>
</dbReference>
<keyword evidence="5" id="KW-0963">Cytoplasm</keyword>
<dbReference type="GO" id="GO:0004312">
    <property type="term" value="F:fatty acid synthase activity"/>
    <property type="evidence" value="ECO:0007669"/>
    <property type="project" value="TreeGrafter"/>
</dbReference>
<feature type="domain" description="Carrier" evidence="12">
    <location>
        <begin position="2760"/>
        <end position="2835"/>
    </location>
</feature>
<dbReference type="EMBL" id="QFFJ01000003">
    <property type="protein sequence ID" value="RBL88146.1"/>
    <property type="molecule type" value="Genomic_DNA"/>
</dbReference>
<dbReference type="GO" id="GO:0005737">
    <property type="term" value="C:cytoplasm"/>
    <property type="evidence" value="ECO:0007669"/>
    <property type="project" value="UniProtKB-SubCell"/>
</dbReference>
<dbReference type="Gene3D" id="1.10.1200.10">
    <property type="entry name" value="ACP-like"/>
    <property type="match status" value="3"/>
</dbReference>
<dbReference type="Gene3D" id="3.30.300.30">
    <property type="match status" value="2"/>
</dbReference>
<dbReference type="PROSITE" id="PS00012">
    <property type="entry name" value="PHOSPHOPANTETHEINE"/>
    <property type="match status" value="1"/>
</dbReference>
<dbReference type="InterPro" id="IPR000873">
    <property type="entry name" value="AMP-dep_synth/lig_dom"/>
</dbReference>
<dbReference type="Gene3D" id="3.40.50.12780">
    <property type="entry name" value="N-terminal domain of ligase-like"/>
    <property type="match status" value="1"/>
</dbReference>
<dbReference type="PANTHER" id="PTHR43775">
    <property type="entry name" value="FATTY ACID SYNTHASE"/>
    <property type="match status" value="1"/>
</dbReference>
<dbReference type="CDD" id="cd05930">
    <property type="entry name" value="A_NRPS"/>
    <property type="match status" value="1"/>
</dbReference>
<dbReference type="CDD" id="cd19531">
    <property type="entry name" value="LCL_NRPS-like"/>
    <property type="match status" value="1"/>
</dbReference>
<dbReference type="Gene3D" id="3.30.70.3290">
    <property type="match status" value="1"/>
</dbReference>
<dbReference type="FunFam" id="2.30.38.10:FF:000001">
    <property type="entry name" value="Non-ribosomal peptide synthetase PvdI"/>
    <property type="match status" value="1"/>
</dbReference>
<dbReference type="InterPro" id="IPR016035">
    <property type="entry name" value="Acyl_Trfase/lysoPLipase"/>
</dbReference>
<protein>
    <recommendedName>
        <fullName evidence="16">Amino acid adenylation domain-containing protein</fullName>
    </recommendedName>
</protein>
<dbReference type="FunFam" id="1.10.1200.10:FF:000005">
    <property type="entry name" value="Nonribosomal peptide synthetase 1"/>
    <property type="match status" value="1"/>
</dbReference>
<dbReference type="GO" id="GO:0043041">
    <property type="term" value="P:amino acid activation for nonribosomal peptide biosynthetic process"/>
    <property type="evidence" value="ECO:0007669"/>
    <property type="project" value="UniProtKB-ARBA"/>
</dbReference>
<dbReference type="InterPro" id="IPR050091">
    <property type="entry name" value="PKS_NRPS_Biosynth_Enz"/>
</dbReference>
<dbReference type="InterPro" id="IPR020845">
    <property type="entry name" value="AMP-binding_CS"/>
</dbReference>
<dbReference type="Gene3D" id="3.30.559.10">
    <property type="entry name" value="Chloramphenicol acetyltransferase-like domain"/>
    <property type="match status" value="1"/>
</dbReference>
<dbReference type="PROSITE" id="PS50075">
    <property type="entry name" value="CARRIER"/>
    <property type="match status" value="3"/>
</dbReference>
<evidence type="ECO:0000256" key="10">
    <source>
        <dbReference type="ARBA" id="ARBA00054155"/>
    </source>
</evidence>
<dbReference type="OrthoDB" id="9778690at2"/>
<sequence length="2849" mass="316400">MKKQDSPATLSAMLIRLKDVKDKGITFIGTGNKEEFLSYGQLYADALSWMYYLQEQGLRSGDELVLQVEDNKTFLQIFWACILSAIIPVPASVAYHTENVTKLTRISAFLNHPFLVTNRPHYEKLCEQKNTDRNFEEHFDRVLFTEDMKHAGREGQIYPVTADMIAFLQFSSGSTGDPKGVTLTHANVIANICGSLLVNDWNEQDSTLSWMPLTHDMGLICFHLYPLQIGIQQYFMPTDLFIRAPLVWLQKISTHRVTITGSPNFGYKYYLTQFREHKASDLDLSCLRIINNGAEPISAALCRRFTDTMKSCGLHPHAIRTGYGLAEATLKVSFTRSFPALKTILVKRKMLTLGNCVITHDSVQPMPSESTLELVNVGEPIIGMNIRIYDEQDNILPEGYMGLIRVKGDSVTRKYYNNAAATNASISKDGWLNTGDTGFMWEGCLYVAGRVKDIIFVNGANIYPHDIENTLEQLEGIDTGKVVACGIPDKETGVEAIVIFVVHKASVEAFKPLADAIKGFIAARLGLEIKQVVPVRKIPKTTSGKVKRYLLAESFVQGDYTTIINTMEEVHKGTDKVSPLSAPSALSKDTIEQWLCEWLQQRFNLTATDLVVDKPFSAYGMTSMHVVVLAADLEVLLGTTVEKTIIYNFPTPATLSAYLSGTGNDAKKESELRHSEGDDNDSIAIVGIGCRFPGDINTPEAFWTFLKEQRSAITVTPEDRWDVAANSATEEITSGKMYTQHGGFLKQVDKFDPMFFGISPKEAAYMDPQQRLLLEICWEALEHGGFSALKLRGSDSGIFIGMGSDDYETIIHDNKEHSFGEDMDSLGVERSIAAGRIAYTFDFHGPVMQLDTACSSSLLCIHQARLSLIRRECSLALAGGVNLMLTPDTTAKLCQMNALSPTGLCKSFDDSADGYVRGEGCGIVVMKRLRDALADGDNILAVIKGSAVNHDGLSNGLTAPNGTMQQQLIKKALRDASVGAETVQYVETHGTGTRLGDPVEVQALQAVYGDASTKDKPLLIGAVKSNIGHLEAAGGVAGFIKTVLCLQHGEIPASLHYEVPNKFIPWNEMAVKVVDKLVDWPAAVIRRAAVSAFGLSGTNVHVIVEQAPDVSSGAEAQQRQVVYPSYPLLLSAKTPAALKALAQQYIHFCNNNSADWRDIAYSTAITRDVFQHRLALQTTSKQAAGKYLLDYVNGITNEIRSGVAQASKGKLVWLFTGQGTENWNTGKELYEHNPVFKNVIDQCDAFLKNRWDIQLVKIFYETDGAERDKILQQPMFAQPAVFAISCGLAAVLKSWGVSPSIVVGHGVGEYAAACIAGVFSLEDGLTLIAARAQLTQSIKERGTMAIVFADSESVASQIAAYGKDLSIAAINGPVNTVISGKEDAVTLVLQSLKQQGIRSRKLPVSHTSHSAFMEPMLDEFREVAAGVKFHQPVINLISSVTGMLATPTIASPDYWCEHITAPVQFYKSLTTITEQGGDMLMELGPHPALLPLAQMTLEYPEDSLLTSLEHGVSSWSIMLQNLMALHVKGISVNWEEFYAECLCQKVTLPVYPFQRQRYWIQQVENTPVAMTSPVKIKEITDTRDQTADSHMDTLAYLRGTLGELLKIPAAEIDIHREILLLGANSLTLIRMVKSIEKKYEVKFTIPQLFEALTTLDQLATYIEAHKTVQTAPEKTDPIPATSDVIQAPAAASDLNSVVTAVSAVIQEQMENMRQQILVSMAQQFKLLALQLDSVRSVPGAIETVASGEMKNIPENGHHPMEERNPKGESFSSESSLSAITRQQSRPLHIPLSFEQESLWFIDQLEGSVAYHEYLVYRVEGAIQVPALRYALRQIVNRHEVLRTVFTLEDETLFQKVLAADQWELEINDRTVYEAHSQTLETYLIQLVSAPFDLSKDYMLRAQLIHLSEVEHILVLTTHHIASDGWSIDILYRELVEFYTAYMESRTPQLPSLNMQYADYAIWQRESLSEEVLNNKLVYWKNKLEGVIPLNLLTDHPRPAVPGIQGAAFTYNIDFELTDGLRNLGKQHGSTLYMTLLSVFNVLLYRYSGQGDICIGTSVVTRMKEGVEELIGYFVNTLAIRNELKSDILFTQLLKQVRQTTLDAFEHHDVPFAKVVDQITTKRDLGRNPLFQVRFELHEQPDISVLDLGGARLSGEMLNYTAAKFDLMFSLYETKEGLYGRVEYDKDLFDEDTIVQLSQHFKQLLYAVVKSPEEQIGRLSMLSPQEQEQLLISFNDVSGELPANRTMMDLFMAQVYHTPDAIAVMFEDQQLTYSELAASADQLAHYLRAKGVREETIVPICIERSLNMIIGILGILKAGAAYVPIDTEYPIDRIRHILEDTGANIIVADTATKSLFAFIEETSNIIVLDADKHIFSKHPAITPEVFVTPSHLAYVIYTSGSTGQPKGVMVEHGGMLNHLYSKITTLNVTSDTTIAFTAAYTFDISVWQMFASLIKGGKTIIYHESLILQPALFLDALILDRITILELVPSYLAVLLREKKLTLLKDLCFLIVTGEAVSHHLLELWFKCHTERVIPVANAYGPTEASDNICHYAMYELPEQVNIPLGRPIQNMKIYILDDSLQLCPVGVAGEICVTGIGVSRGYLNRPSLTAERFIKDPFYPESTMRMYRTGDRGRWSSEGIIEYLGRVDNQVKIRGYRIEPGEIESALQASGMVNEAVVIARQDHLTNNNNNSNLIAYVVPQENFDKAAVLSYLKMRLPGYMIPTLLIEIDKLPLTANGKIDKKALPDPGEMASVGNRHVPPGNELESLLVGAWEQILGISGVGIYDNFFESGGHSLLGSLLISVLRRQLKVELTVKTLFHFPTVAKMATYIESQTKELLLPVKHRRIVI</sequence>
<keyword evidence="6" id="KW-0597">Phosphoprotein</keyword>
<dbReference type="Gene3D" id="3.40.47.10">
    <property type="match status" value="1"/>
</dbReference>
<dbReference type="InterPro" id="IPR001242">
    <property type="entry name" value="Condensation_dom"/>
</dbReference>
<dbReference type="CDD" id="cd00833">
    <property type="entry name" value="PKS"/>
    <property type="match status" value="1"/>
</dbReference>
<evidence type="ECO:0000256" key="2">
    <source>
        <dbReference type="ARBA" id="ARBA00004496"/>
    </source>
</evidence>
<dbReference type="InterPro" id="IPR014031">
    <property type="entry name" value="Ketoacyl_synth_C"/>
</dbReference>
<dbReference type="Pfam" id="PF00109">
    <property type="entry name" value="ketoacyl-synt"/>
    <property type="match status" value="1"/>
</dbReference>